<evidence type="ECO:0000256" key="2">
    <source>
        <dbReference type="ARBA" id="ARBA00022630"/>
    </source>
</evidence>
<gene>
    <name evidence="7" type="primary">lhgO</name>
    <name evidence="7" type="ORF">R1T40_21915</name>
</gene>
<dbReference type="Gene3D" id="3.50.50.60">
    <property type="entry name" value="FAD/NAD(P)-binding domain"/>
    <property type="match status" value="1"/>
</dbReference>
<geneLocation type="plasmid" evidence="7 8">
    <name>unnamed4</name>
</geneLocation>
<name>A0ABZ0HND9_TRISK</name>
<protein>
    <submittedName>
        <fullName evidence="7">L-2-hydroxyglutarate oxidase</fullName>
        <ecNumber evidence="7">1.1.3.-</ecNumber>
    </submittedName>
</protein>
<proteinExistence type="inferred from homology"/>
<evidence type="ECO:0000256" key="3">
    <source>
        <dbReference type="ARBA" id="ARBA00022827"/>
    </source>
</evidence>
<comment type="similarity">
    <text evidence="5">Belongs to the L2HGDH family.</text>
</comment>
<reference evidence="7 8" key="1">
    <citation type="submission" date="2023-10" db="EMBL/GenBank/DDBJ databases">
        <title>Eight complete genome sequences of bacteria isolated from laboratory stock of Giant Kelp gametophytes.</title>
        <authorList>
            <person name="Tolentino B."/>
            <person name="Nuzhdin S."/>
        </authorList>
    </citation>
    <scope>NUCLEOTIDE SEQUENCE [LARGE SCALE GENOMIC DNA]</scope>
    <source>
        <strain evidence="7 8">LC.270.F.C4</strain>
        <plasmid evidence="7 8">unnamed4</plasmid>
    </source>
</reference>
<keyword evidence="2" id="KW-0285">Flavoprotein</keyword>
<keyword evidence="8" id="KW-1185">Reference proteome</keyword>
<dbReference type="SUPFAM" id="SSF51905">
    <property type="entry name" value="FAD/NAD(P)-binding domain"/>
    <property type="match status" value="1"/>
</dbReference>
<organism evidence="7 8">
    <name type="scientific">Tritonibacter scottomollicae</name>
    <name type="common">Epibacterium scottomollicae</name>
    <dbReference type="NCBI Taxonomy" id="483013"/>
    <lineage>
        <taxon>Bacteria</taxon>
        <taxon>Pseudomonadati</taxon>
        <taxon>Pseudomonadota</taxon>
        <taxon>Alphaproteobacteria</taxon>
        <taxon>Rhodobacterales</taxon>
        <taxon>Paracoccaceae</taxon>
        <taxon>Tritonibacter</taxon>
    </lineage>
</organism>
<evidence type="ECO:0000256" key="5">
    <source>
        <dbReference type="ARBA" id="ARBA00037941"/>
    </source>
</evidence>
<dbReference type="Gene3D" id="3.30.9.10">
    <property type="entry name" value="D-Amino Acid Oxidase, subunit A, domain 2"/>
    <property type="match status" value="1"/>
</dbReference>
<evidence type="ECO:0000256" key="1">
    <source>
        <dbReference type="ARBA" id="ARBA00001974"/>
    </source>
</evidence>
<keyword evidence="7" id="KW-0614">Plasmid</keyword>
<dbReference type="PANTHER" id="PTHR43104:SF2">
    <property type="entry name" value="L-2-HYDROXYGLUTARATE DEHYDROGENASE, MITOCHONDRIAL"/>
    <property type="match status" value="1"/>
</dbReference>
<comment type="cofactor">
    <cofactor evidence="1">
        <name>FAD</name>
        <dbReference type="ChEBI" id="CHEBI:57692"/>
    </cofactor>
</comment>
<accession>A0ABZ0HND9</accession>
<dbReference type="Pfam" id="PF01266">
    <property type="entry name" value="DAO"/>
    <property type="match status" value="1"/>
</dbReference>
<dbReference type="NCBIfam" id="NF008726">
    <property type="entry name" value="PRK11728.1"/>
    <property type="match status" value="1"/>
</dbReference>
<evidence type="ECO:0000259" key="6">
    <source>
        <dbReference type="Pfam" id="PF01266"/>
    </source>
</evidence>
<evidence type="ECO:0000313" key="7">
    <source>
        <dbReference type="EMBL" id="WOI35401.1"/>
    </source>
</evidence>
<feature type="domain" description="FAD dependent oxidoreductase" evidence="6">
    <location>
        <begin position="4"/>
        <end position="393"/>
    </location>
</feature>
<sequence length="411" mass="43980">MTYDYCIIGGGIVGLATARAILTARPGASLILLEKEDALARHQTGNNSGVIHAGVYYAPGSLKSKLCRRGARMTKDLARRHGVAFETCGKLIVATTPLEQERLAALETRAAGNGLSYKRLSAAQLRERETHITGLGALFIPDSGIISYPALCQAMANDIRQAGGLIRTGAEVRGIRRSASTGHGIALRGHAIHASNLAVCGGLQADRLARMAGLDIRTRIVPFRGEYYRLADKWNSRFKHLIYPVPDPDLPFLGIHLTRMIDGSVTVGPNAVLARAREGYSKTAVSLRDLSEIAIFPGFWKMLHRNLGPGLAELSNSLNKRGYLKMCQKYCPDLQLEDLKHGGAGIRAQAVSAHGALLHDFEFADAPGAVFVLNAPSPAATSALPIGEMIANRLFGGTDSAASTQTEELPA</sequence>
<dbReference type="PANTHER" id="PTHR43104">
    <property type="entry name" value="L-2-HYDROXYGLUTARATE DEHYDROGENASE, MITOCHONDRIAL"/>
    <property type="match status" value="1"/>
</dbReference>
<keyword evidence="4 7" id="KW-0560">Oxidoreductase</keyword>
<dbReference type="RefSeq" id="WP_317387090.1">
    <property type="nucleotide sequence ID" value="NZ_CP136707.1"/>
</dbReference>
<evidence type="ECO:0000313" key="8">
    <source>
        <dbReference type="Proteomes" id="UP001302666"/>
    </source>
</evidence>
<dbReference type="EC" id="1.1.3.-" evidence="7"/>
<evidence type="ECO:0000256" key="4">
    <source>
        <dbReference type="ARBA" id="ARBA00023002"/>
    </source>
</evidence>
<dbReference type="EMBL" id="CP136707">
    <property type="protein sequence ID" value="WOI35401.1"/>
    <property type="molecule type" value="Genomic_DNA"/>
</dbReference>
<dbReference type="Proteomes" id="UP001302666">
    <property type="component" value="Plasmid unnamed4"/>
</dbReference>
<dbReference type="InterPro" id="IPR036188">
    <property type="entry name" value="FAD/NAD-bd_sf"/>
</dbReference>
<dbReference type="InterPro" id="IPR006076">
    <property type="entry name" value="FAD-dep_OxRdtase"/>
</dbReference>
<dbReference type="GO" id="GO:0016491">
    <property type="term" value="F:oxidoreductase activity"/>
    <property type="evidence" value="ECO:0007669"/>
    <property type="project" value="UniProtKB-KW"/>
</dbReference>
<keyword evidence="3" id="KW-0274">FAD</keyword>